<evidence type="ECO:0000313" key="2">
    <source>
        <dbReference type="Proteomes" id="UP001064933"/>
    </source>
</evidence>
<dbReference type="EMBL" id="CP104562">
    <property type="protein sequence ID" value="UXH78873.1"/>
    <property type="molecule type" value="Genomic_DNA"/>
</dbReference>
<dbReference type="RefSeq" id="WP_261758704.1">
    <property type="nucleotide sequence ID" value="NZ_CP104562.2"/>
</dbReference>
<evidence type="ECO:0000313" key="1">
    <source>
        <dbReference type="EMBL" id="UXH78873.1"/>
    </source>
</evidence>
<sequence>MPQASTNQRLFAGHATFILRLYASANDCSTLITASSAVER</sequence>
<proteinExistence type="predicted"/>
<gene>
    <name evidence="1" type="ORF">N4261_02725</name>
</gene>
<name>A0ABY6B5R4_9BURK</name>
<organism evidence="1 2">
    <name type="scientific">Roseateles amylovorans</name>
    <dbReference type="NCBI Taxonomy" id="2978473"/>
    <lineage>
        <taxon>Bacteria</taxon>
        <taxon>Pseudomonadati</taxon>
        <taxon>Pseudomonadota</taxon>
        <taxon>Betaproteobacteria</taxon>
        <taxon>Burkholderiales</taxon>
        <taxon>Sphaerotilaceae</taxon>
        <taxon>Roseateles</taxon>
    </lineage>
</organism>
<accession>A0ABY6B5R4</accession>
<reference evidence="1" key="1">
    <citation type="submission" date="2022-10" db="EMBL/GenBank/DDBJ databases">
        <title>Characterization and whole genome sequencing of a new Roseateles species, isolated from fresh water.</title>
        <authorList>
            <person name="Guliayeva D.Y."/>
            <person name="Akhremchuk A.E."/>
            <person name="Sikolenko M.A."/>
            <person name="Valentovich L.N."/>
            <person name="Sidarenka A.V."/>
        </authorList>
    </citation>
    <scope>NUCLEOTIDE SEQUENCE</scope>
    <source>
        <strain evidence="1">BIM B-1768</strain>
    </source>
</reference>
<dbReference type="Proteomes" id="UP001064933">
    <property type="component" value="Chromosome"/>
</dbReference>
<protein>
    <submittedName>
        <fullName evidence="1">Uncharacterized protein</fullName>
    </submittedName>
</protein>
<keyword evidence="2" id="KW-1185">Reference proteome</keyword>